<name>A0A1H6L7I6_9GAMM</name>
<evidence type="ECO:0000313" key="1">
    <source>
        <dbReference type="EMBL" id="SEH80196.1"/>
    </source>
</evidence>
<sequence length="34" mass="4125">MKELIKIIIYFIFLKRMKDWKILSGLILLINLTC</sequence>
<dbReference type="EMBL" id="CDSC02000220">
    <property type="protein sequence ID" value="SEH80196.1"/>
    <property type="molecule type" value="Genomic_DNA"/>
</dbReference>
<evidence type="ECO:0000313" key="2">
    <source>
        <dbReference type="Proteomes" id="UP000198988"/>
    </source>
</evidence>
<gene>
    <name evidence="1" type="ORF">BAZSYMA_ACONTIG167568_2</name>
</gene>
<organism evidence="1 2">
    <name type="scientific">Bathymodiolus azoricus thioautotrophic gill symbiont</name>
    <dbReference type="NCBI Taxonomy" id="235205"/>
    <lineage>
        <taxon>Bacteria</taxon>
        <taxon>Pseudomonadati</taxon>
        <taxon>Pseudomonadota</taxon>
        <taxon>Gammaproteobacteria</taxon>
        <taxon>sulfur-oxidizing symbionts</taxon>
    </lineage>
</organism>
<accession>A0A1H6L7I6</accession>
<dbReference type="AlphaFoldDB" id="A0A1H6L7I6"/>
<dbReference type="Proteomes" id="UP000198988">
    <property type="component" value="Unassembled WGS sequence"/>
</dbReference>
<protein>
    <submittedName>
        <fullName evidence="1">Uncharacterized protein</fullName>
    </submittedName>
</protein>
<reference evidence="2" key="1">
    <citation type="submission" date="2016-06" db="EMBL/GenBank/DDBJ databases">
        <authorList>
            <person name="Petersen J."/>
            <person name="Sayavedra L."/>
        </authorList>
    </citation>
    <scope>NUCLEOTIDE SEQUENCE [LARGE SCALE GENOMIC DNA]</scope>
    <source>
        <strain evidence="2">BazSymA</strain>
    </source>
</reference>
<proteinExistence type="predicted"/>